<comment type="caution">
    <text evidence="2">The sequence shown here is derived from an EMBL/GenBank/DDBJ whole genome shotgun (WGS) entry which is preliminary data.</text>
</comment>
<dbReference type="EMBL" id="JASMQC010000003">
    <property type="protein sequence ID" value="KAK1946172.1"/>
    <property type="molecule type" value="Genomic_DNA"/>
</dbReference>
<proteinExistence type="predicted"/>
<evidence type="ECO:0000313" key="3">
    <source>
        <dbReference type="Proteomes" id="UP001259832"/>
    </source>
</evidence>
<organism evidence="2 3">
    <name type="scientific">Phytophthora citrophthora</name>
    <dbReference type="NCBI Taxonomy" id="4793"/>
    <lineage>
        <taxon>Eukaryota</taxon>
        <taxon>Sar</taxon>
        <taxon>Stramenopiles</taxon>
        <taxon>Oomycota</taxon>
        <taxon>Peronosporomycetes</taxon>
        <taxon>Peronosporales</taxon>
        <taxon>Peronosporaceae</taxon>
        <taxon>Phytophthora</taxon>
    </lineage>
</organism>
<sequence>MSEEANTSPGASALARATTGDATGTGTATTAVSTAQGGGGSSSATAHMPGSETHQVDGYAATTTLDLLRVRAAWTPLHRDLPRVIQALYYLKIPLGSSDSCLWGTAAVVYK</sequence>
<accession>A0AAD9GWQ0</accession>
<feature type="compositionally biased region" description="Polar residues" evidence="1">
    <location>
        <begin position="1"/>
        <end position="10"/>
    </location>
</feature>
<evidence type="ECO:0000313" key="2">
    <source>
        <dbReference type="EMBL" id="KAK1946172.1"/>
    </source>
</evidence>
<feature type="region of interest" description="Disordered" evidence="1">
    <location>
        <begin position="1"/>
        <end position="53"/>
    </location>
</feature>
<gene>
    <name evidence="2" type="ORF">P3T76_001725</name>
</gene>
<name>A0AAD9GWQ0_9STRA</name>
<reference evidence="2" key="1">
    <citation type="submission" date="2023-08" db="EMBL/GenBank/DDBJ databases">
        <title>Reference Genome Resource for the Citrus Pathogen Phytophthora citrophthora.</title>
        <authorList>
            <person name="Moller H."/>
            <person name="Coetzee B."/>
            <person name="Rose L.J."/>
            <person name="Van Niekerk J.M."/>
        </authorList>
    </citation>
    <scope>NUCLEOTIDE SEQUENCE</scope>
    <source>
        <strain evidence="2">STE-U-9442</strain>
    </source>
</reference>
<protein>
    <submittedName>
        <fullName evidence="2">Uncharacterized protein</fullName>
    </submittedName>
</protein>
<evidence type="ECO:0000256" key="1">
    <source>
        <dbReference type="SAM" id="MobiDB-lite"/>
    </source>
</evidence>
<keyword evidence="3" id="KW-1185">Reference proteome</keyword>
<dbReference type="Proteomes" id="UP001259832">
    <property type="component" value="Unassembled WGS sequence"/>
</dbReference>
<dbReference type="AlphaFoldDB" id="A0AAD9GWQ0"/>
<feature type="compositionally biased region" description="Low complexity" evidence="1">
    <location>
        <begin position="13"/>
        <end position="35"/>
    </location>
</feature>